<evidence type="ECO:0000256" key="7">
    <source>
        <dbReference type="ARBA" id="ARBA00022989"/>
    </source>
</evidence>
<dbReference type="InterPro" id="IPR034804">
    <property type="entry name" value="SQR/QFR_C/D"/>
</dbReference>
<dbReference type="GO" id="GO:0020037">
    <property type="term" value="F:heme binding"/>
    <property type="evidence" value="ECO:0007669"/>
    <property type="project" value="TreeGrafter"/>
</dbReference>
<dbReference type="Pfam" id="PF05328">
    <property type="entry name" value="CybS"/>
    <property type="match status" value="1"/>
</dbReference>
<evidence type="ECO:0000256" key="3">
    <source>
        <dbReference type="ARBA" id="ARBA00022448"/>
    </source>
</evidence>
<organism evidence="13 14">
    <name type="scientific">Pseudolycoriella hygida</name>
    <dbReference type="NCBI Taxonomy" id="35572"/>
    <lineage>
        <taxon>Eukaryota</taxon>
        <taxon>Metazoa</taxon>
        <taxon>Ecdysozoa</taxon>
        <taxon>Arthropoda</taxon>
        <taxon>Hexapoda</taxon>
        <taxon>Insecta</taxon>
        <taxon>Pterygota</taxon>
        <taxon>Neoptera</taxon>
        <taxon>Endopterygota</taxon>
        <taxon>Diptera</taxon>
        <taxon>Nematocera</taxon>
        <taxon>Sciaroidea</taxon>
        <taxon>Sciaridae</taxon>
        <taxon>Pseudolycoriella</taxon>
    </lineage>
</organism>
<reference evidence="13" key="1">
    <citation type="submission" date="2022-07" db="EMBL/GenBank/DDBJ databases">
        <authorList>
            <person name="Trinca V."/>
            <person name="Uliana J.V.C."/>
            <person name="Torres T.T."/>
            <person name="Ward R.J."/>
            <person name="Monesi N."/>
        </authorList>
    </citation>
    <scope>NUCLEOTIDE SEQUENCE</scope>
    <source>
        <strain evidence="13">HSMRA1968</strain>
        <tissue evidence="13">Whole embryos</tissue>
    </source>
</reference>
<comment type="caution">
    <text evidence="12">Lacks conserved residue(s) required for the propagation of feature annotation.</text>
</comment>
<dbReference type="Proteomes" id="UP001151699">
    <property type="component" value="Chromosome X"/>
</dbReference>
<comment type="similarity">
    <text evidence="2 12">Belongs to the CybS family.</text>
</comment>
<evidence type="ECO:0000256" key="6">
    <source>
        <dbReference type="ARBA" id="ARBA00022946"/>
    </source>
</evidence>
<keyword evidence="12" id="KW-0349">Heme</keyword>
<keyword evidence="3 12" id="KW-0813">Transport</keyword>
<dbReference type="GO" id="GO:0006099">
    <property type="term" value="P:tricarboxylic acid cycle"/>
    <property type="evidence" value="ECO:0007669"/>
    <property type="project" value="UniProtKB-KW"/>
</dbReference>
<protein>
    <recommendedName>
        <fullName evidence="12">Succinate dehydrogenase [ubiquinone] cytochrome b small subunit</fullName>
    </recommendedName>
</protein>
<dbReference type="OrthoDB" id="18577at2759"/>
<keyword evidence="12" id="KW-0249">Electron transport</keyword>
<comment type="subcellular location">
    <subcellularLocation>
        <location evidence="1 12">Mitochondrion inner membrane</location>
        <topology evidence="1 12">Multi-pass membrane protein</topology>
    </subcellularLocation>
</comment>
<dbReference type="GO" id="GO:0006121">
    <property type="term" value="P:mitochondrial electron transport, succinate to ubiquinone"/>
    <property type="evidence" value="ECO:0007669"/>
    <property type="project" value="TreeGrafter"/>
</dbReference>
<keyword evidence="7 12" id="KW-1133">Transmembrane helix</keyword>
<dbReference type="GO" id="GO:0046872">
    <property type="term" value="F:metal ion binding"/>
    <property type="evidence" value="ECO:0007669"/>
    <property type="project" value="UniProtKB-KW"/>
</dbReference>
<feature type="binding site" description="axial binding residue" evidence="11">
    <location>
        <position position="114"/>
    </location>
    <ligand>
        <name>heme b</name>
        <dbReference type="ChEBI" id="CHEBI:60344"/>
        <note>ligand shared with SDHC</note>
    </ligand>
    <ligandPart>
        <name>Fe</name>
        <dbReference type="ChEBI" id="CHEBI:18248"/>
    </ligandPart>
</feature>
<evidence type="ECO:0000313" key="14">
    <source>
        <dbReference type="Proteomes" id="UP001151699"/>
    </source>
</evidence>
<comment type="function">
    <text evidence="12">Membrane-anchoring subunit of succinate dehydrogenase (SDH) that is involved in complex II of the mitochondrial electron transport chain and is responsible for transferring electrons from succinate to ubiquinone (coenzyme Q).</text>
</comment>
<evidence type="ECO:0000256" key="10">
    <source>
        <dbReference type="PIRSR" id="PIRSR607992-1"/>
    </source>
</evidence>
<dbReference type="EMBL" id="WJQU01000003">
    <property type="protein sequence ID" value="KAJ6637583.1"/>
    <property type="molecule type" value="Genomic_DNA"/>
</dbReference>
<dbReference type="Gene3D" id="1.20.1300.10">
    <property type="entry name" value="Fumarate reductase/succinate dehydrogenase, transmembrane subunit"/>
    <property type="match status" value="1"/>
</dbReference>
<evidence type="ECO:0000256" key="2">
    <source>
        <dbReference type="ARBA" id="ARBA00007294"/>
    </source>
</evidence>
<dbReference type="GO" id="GO:0005743">
    <property type="term" value="C:mitochondrial inner membrane"/>
    <property type="evidence" value="ECO:0007669"/>
    <property type="project" value="UniProtKB-SubCell"/>
</dbReference>
<dbReference type="PANTHER" id="PTHR13337">
    <property type="entry name" value="SUCCINATE DEHYDROGENASE"/>
    <property type="match status" value="1"/>
</dbReference>
<keyword evidence="11" id="KW-0408">Iron</keyword>
<keyword evidence="4 12" id="KW-0812">Transmembrane</keyword>
<evidence type="ECO:0000256" key="5">
    <source>
        <dbReference type="ARBA" id="ARBA00022792"/>
    </source>
</evidence>
<evidence type="ECO:0000256" key="8">
    <source>
        <dbReference type="ARBA" id="ARBA00023128"/>
    </source>
</evidence>
<dbReference type="PANTHER" id="PTHR13337:SF2">
    <property type="entry name" value="SUCCINATE DEHYDROGENASE [UBIQUINONE] CYTOCHROME B SMALL SUBUNIT, MITOCHONDRIAL"/>
    <property type="match status" value="1"/>
</dbReference>
<name>A0A9Q0MTA4_9DIPT</name>
<evidence type="ECO:0000256" key="9">
    <source>
        <dbReference type="ARBA" id="ARBA00023136"/>
    </source>
</evidence>
<evidence type="ECO:0000256" key="1">
    <source>
        <dbReference type="ARBA" id="ARBA00004448"/>
    </source>
</evidence>
<sequence>MALALRNVCRIKASPIISNIARLSTSSAVPQLISSPASNCTKQNVLLSSHFQMSPSITRTISVSAPRFSALGKHSTLWTAERAVSAGLLAVVPAAIAFPSQPLDIILAVSMVMHSHWGLEAVVTDYVRPVLFGNFVPKLAHILLFVFSSATMAGLLYFIFNDIGIGKAVRKLWSVKSQ</sequence>
<evidence type="ECO:0000256" key="4">
    <source>
        <dbReference type="ARBA" id="ARBA00022692"/>
    </source>
</evidence>
<evidence type="ECO:0000256" key="12">
    <source>
        <dbReference type="RuleBase" id="RU364031"/>
    </source>
</evidence>
<evidence type="ECO:0000313" key="13">
    <source>
        <dbReference type="EMBL" id="KAJ6637583.1"/>
    </source>
</evidence>
<feature type="transmembrane region" description="Helical" evidence="12">
    <location>
        <begin position="139"/>
        <end position="160"/>
    </location>
</feature>
<keyword evidence="11 12" id="KW-0479">Metal-binding</keyword>
<accession>A0A9Q0MTA4</accession>
<comment type="caution">
    <text evidence="13">The sequence shown here is derived from an EMBL/GenBank/DDBJ whole genome shotgun (WGS) entry which is preliminary data.</text>
</comment>
<keyword evidence="14" id="KW-1185">Reference proteome</keyword>
<dbReference type="CDD" id="cd03496">
    <property type="entry name" value="SQR_TypeC_CybS"/>
    <property type="match status" value="1"/>
</dbReference>
<keyword evidence="9 12" id="KW-0472">Membrane</keyword>
<feature type="transmembrane region" description="Helical" evidence="12">
    <location>
        <begin position="83"/>
        <end position="101"/>
    </location>
</feature>
<feature type="binding site" evidence="10">
    <location>
        <position position="126"/>
    </location>
    <ligand>
        <name>a ubiquinone</name>
        <dbReference type="ChEBI" id="CHEBI:16389"/>
        <note>ligand shared with IP/SDHB</note>
    </ligand>
</feature>
<keyword evidence="8 12" id="KW-0496">Mitochondrion</keyword>
<evidence type="ECO:0000256" key="11">
    <source>
        <dbReference type="PIRSR" id="PIRSR607992-2"/>
    </source>
</evidence>
<dbReference type="AlphaFoldDB" id="A0A9Q0MTA4"/>
<dbReference type="InterPro" id="IPR007992">
    <property type="entry name" value="CybS"/>
</dbReference>
<gene>
    <name evidence="13" type="primary">SdhD</name>
    <name evidence="13" type="ORF">Bhyg_10314</name>
</gene>
<proteinExistence type="inferred from homology"/>
<keyword evidence="5 12" id="KW-0999">Mitochondrion inner membrane</keyword>
<keyword evidence="6 12" id="KW-0809">Transit peptide</keyword>
<keyword evidence="12" id="KW-0816">Tricarboxylic acid cycle</keyword>
<dbReference type="GO" id="GO:0048039">
    <property type="term" value="F:ubiquinone binding"/>
    <property type="evidence" value="ECO:0007669"/>
    <property type="project" value="TreeGrafter"/>
</dbReference>